<dbReference type="Gene3D" id="1.10.10.10">
    <property type="entry name" value="Winged helix-like DNA-binding domain superfamily/Winged helix DNA-binding domain"/>
    <property type="match status" value="1"/>
</dbReference>
<dbReference type="PANTHER" id="PTHR33154">
    <property type="entry name" value="TRANSCRIPTIONAL REGULATOR, ARSR FAMILY"/>
    <property type="match status" value="1"/>
</dbReference>
<reference evidence="5 6" key="1">
    <citation type="submission" date="2014-11" db="EMBL/GenBank/DDBJ databases">
        <title>Genome sequence of Microbacterium mangrovi MUSC 115(T).</title>
        <authorList>
            <person name="Lee L.-H."/>
        </authorList>
    </citation>
    <scope>NUCLEOTIDE SEQUENCE [LARGE SCALE GENOMIC DNA]</scope>
    <source>
        <strain evidence="5 6">MUSC 115</strain>
    </source>
</reference>
<dbReference type="Proteomes" id="UP000031030">
    <property type="component" value="Unassembled WGS sequence"/>
</dbReference>
<dbReference type="RefSeq" id="WP_039397215.1">
    <property type="nucleotide sequence ID" value="NZ_JTDK01000006.1"/>
</dbReference>
<keyword evidence="6" id="KW-1185">Reference proteome</keyword>
<keyword evidence="3" id="KW-0804">Transcription</keyword>
<dbReference type="STRING" id="1348253.LK09_06280"/>
<dbReference type="InterPro" id="IPR001845">
    <property type="entry name" value="HTH_ArsR_DNA-bd_dom"/>
</dbReference>
<organism evidence="5 6">
    <name type="scientific">Microbacterium mangrovi</name>
    <dbReference type="NCBI Taxonomy" id="1348253"/>
    <lineage>
        <taxon>Bacteria</taxon>
        <taxon>Bacillati</taxon>
        <taxon>Actinomycetota</taxon>
        <taxon>Actinomycetes</taxon>
        <taxon>Micrococcales</taxon>
        <taxon>Microbacteriaceae</taxon>
        <taxon>Microbacterium</taxon>
    </lineage>
</organism>
<sequence length="192" mass="21043">MDENRRRLDDPEALEALAHPLRLNLLGYLMSAGPATASACARAVGDSPSNCSYHLRVLARHGLVETAETEDGRERPWRATVTGLETPLDAADPDLAATATDLIAASLQLEYQLAREHLRSRDSLDPQWREADAHLNYGVRVTPAELRALIEQIDALVRPYIAATRTDAPEDAAIAELSLLAFPRPTFGKPRT</sequence>
<keyword evidence="1" id="KW-0805">Transcription regulation</keyword>
<dbReference type="InterPro" id="IPR011991">
    <property type="entry name" value="ArsR-like_HTH"/>
</dbReference>
<comment type="caution">
    <text evidence="5">The sequence shown here is derived from an EMBL/GenBank/DDBJ whole genome shotgun (WGS) entry which is preliminary data.</text>
</comment>
<dbReference type="PANTHER" id="PTHR33154:SF15">
    <property type="entry name" value="REGULATORY PROTEIN ARSR"/>
    <property type="match status" value="1"/>
</dbReference>
<name>A0A0B2A4Y4_9MICO</name>
<evidence type="ECO:0000259" key="4">
    <source>
        <dbReference type="SMART" id="SM00418"/>
    </source>
</evidence>
<proteinExistence type="predicted"/>
<protein>
    <recommendedName>
        <fullName evidence="4">HTH arsR-type domain-containing protein</fullName>
    </recommendedName>
</protein>
<dbReference type="AlphaFoldDB" id="A0A0B2A4Y4"/>
<dbReference type="InterPro" id="IPR036390">
    <property type="entry name" value="WH_DNA-bd_sf"/>
</dbReference>
<dbReference type="EMBL" id="JTDK01000006">
    <property type="protein sequence ID" value="KHK98574.1"/>
    <property type="molecule type" value="Genomic_DNA"/>
</dbReference>
<dbReference type="Pfam" id="PF12840">
    <property type="entry name" value="HTH_20"/>
    <property type="match status" value="1"/>
</dbReference>
<dbReference type="InterPro" id="IPR036388">
    <property type="entry name" value="WH-like_DNA-bd_sf"/>
</dbReference>
<evidence type="ECO:0000256" key="3">
    <source>
        <dbReference type="ARBA" id="ARBA00023163"/>
    </source>
</evidence>
<dbReference type="SUPFAM" id="SSF46785">
    <property type="entry name" value="Winged helix' DNA-binding domain"/>
    <property type="match status" value="1"/>
</dbReference>
<evidence type="ECO:0000256" key="1">
    <source>
        <dbReference type="ARBA" id="ARBA00023015"/>
    </source>
</evidence>
<accession>A0A0B2A4Y4</accession>
<evidence type="ECO:0000313" key="6">
    <source>
        <dbReference type="Proteomes" id="UP000031030"/>
    </source>
</evidence>
<dbReference type="GO" id="GO:0003677">
    <property type="term" value="F:DNA binding"/>
    <property type="evidence" value="ECO:0007669"/>
    <property type="project" value="UniProtKB-KW"/>
</dbReference>
<evidence type="ECO:0000313" key="5">
    <source>
        <dbReference type="EMBL" id="KHK98574.1"/>
    </source>
</evidence>
<dbReference type="GO" id="GO:0003700">
    <property type="term" value="F:DNA-binding transcription factor activity"/>
    <property type="evidence" value="ECO:0007669"/>
    <property type="project" value="InterPro"/>
</dbReference>
<dbReference type="CDD" id="cd00090">
    <property type="entry name" value="HTH_ARSR"/>
    <property type="match status" value="1"/>
</dbReference>
<dbReference type="SMART" id="SM00418">
    <property type="entry name" value="HTH_ARSR"/>
    <property type="match status" value="1"/>
</dbReference>
<gene>
    <name evidence="5" type="ORF">LK09_06280</name>
</gene>
<dbReference type="OrthoDB" id="7945987at2"/>
<dbReference type="InterPro" id="IPR051081">
    <property type="entry name" value="HTH_MetalResp_TranReg"/>
</dbReference>
<evidence type="ECO:0000256" key="2">
    <source>
        <dbReference type="ARBA" id="ARBA00023125"/>
    </source>
</evidence>
<keyword evidence="2" id="KW-0238">DNA-binding</keyword>
<feature type="domain" description="HTH arsR-type" evidence="4">
    <location>
        <begin position="12"/>
        <end position="93"/>
    </location>
</feature>